<keyword evidence="9" id="KW-0333">Golgi apparatus</keyword>
<evidence type="ECO:0000256" key="13">
    <source>
        <dbReference type="ARBA" id="ARBA00023277"/>
    </source>
</evidence>
<evidence type="ECO:0000256" key="18">
    <source>
        <dbReference type="ARBA" id="ARBA00048647"/>
    </source>
</evidence>
<evidence type="ECO:0000256" key="20">
    <source>
        <dbReference type="SAM" id="SignalP"/>
    </source>
</evidence>
<evidence type="ECO:0000256" key="3">
    <source>
        <dbReference type="ARBA" id="ARBA00004922"/>
    </source>
</evidence>
<dbReference type="GO" id="GO:0005794">
    <property type="term" value="C:Golgi apparatus"/>
    <property type="evidence" value="ECO:0007669"/>
    <property type="project" value="UniProtKB-SubCell"/>
</dbReference>
<dbReference type="PANTHER" id="PTHR13398">
    <property type="entry name" value="GDP-FUCOSE PROTEIN O-FUCOSYLTRANSFERASE 2"/>
    <property type="match status" value="1"/>
</dbReference>
<evidence type="ECO:0000256" key="9">
    <source>
        <dbReference type="ARBA" id="ARBA00023034"/>
    </source>
</evidence>
<dbReference type="GeneID" id="116301557"/>
<dbReference type="InterPro" id="IPR019378">
    <property type="entry name" value="GDP-Fuc_O-FucTrfase"/>
</dbReference>
<evidence type="ECO:0000256" key="5">
    <source>
        <dbReference type="ARBA" id="ARBA00022676"/>
    </source>
</evidence>
<gene>
    <name evidence="22" type="primary">LOC116301557</name>
</gene>
<comment type="pathway">
    <text evidence="3">Protein modification; protein glycosylation.</text>
</comment>
<dbReference type="EC" id="2.4.1.221" evidence="4"/>
<feature type="chain" id="PRO_5028133063" description="GDP-fucose protein O-fucosyltransferase 2" evidence="20">
    <location>
        <begin position="25"/>
        <end position="438"/>
    </location>
</feature>
<feature type="region of interest" description="Disordered" evidence="19">
    <location>
        <begin position="261"/>
        <end position="292"/>
    </location>
</feature>
<evidence type="ECO:0000256" key="6">
    <source>
        <dbReference type="ARBA" id="ARBA00022679"/>
    </source>
</evidence>
<dbReference type="RefSeq" id="XP_031566496.1">
    <property type="nucleotide sequence ID" value="XM_031710636.1"/>
</dbReference>
<accession>A0A6P8II07</accession>
<keyword evidence="11" id="KW-0325">Glycoprotein</keyword>
<comment type="catalytic activity">
    <reaction evidence="17">
        <text>L-threonyl-[protein] + GDP-beta-L-fucose = 3-O-(alpha-L-fucosyl)-L-threonyl-[protein] + GDP + H(+)</text>
        <dbReference type="Rhea" id="RHEA:70491"/>
        <dbReference type="Rhea" id="RHEA-COMP:11060"/>
        <dbReference type="Rhea" id="RHEA-COMP:17915"/>
        <dbReference type="ChEBI" id="CHEBI:15378"/>
        <dbReference type="ChEBI" id="CHEBI:30013"/>
        <dbReference type="ChEBI" id="CHEBI:57273"/>
        <dbReference type="ChEBI" id="CHEBI:58189"/>
        <dbReference type="ChEBI" id="CHEBI:189631"/>
        <dbReference type="EC" id="2.4.1.221"/>
    </reaction>
    <physiologicalReaction direction="left-to-right" evidence="17">
        <dbReference type="Rhea" id="RHEA:70492"/>
    </physiologicalReaction>
</comment>
<dbReference type="CDD" id="cd11298">
    <property type="entry name" value="O-FucT-2"/>
    <property type="match status" value="1"/>
</dbReference>
<feature type="compositionally biased region" description="Basic and acidic residues" evidence="19">
    <location>
        <begin position="261"/>
        <end position="274"/>
    </location>
</feature>
<keyword evidence="5" id="KW-0328">Glycosyltransferase</keyword>
<reference evidence="22" key="1">
    <citation type="submission" date="2025-08" db="UniProtKB">
        <authorList>
            <consortium name="RefSeq"/>
        </authorList>
    </citation>
    <scope>IDENTIFICATION</scope>
    <source>
        <tissue evidence="22">Tentacle</tissue>
    </source>
</reference>
<evidence type="ECO:0000256" key="17">
    <source>
        <dbReference type="ARBA" id="ARBA00047273"/>
    </source>
</evidence>
<keyword evidence="12" id="KW-0294">Fucose metabolism</keyword>
<evidence type="ECO:0000256" key="15">
    <source>
        <dbReference type="ARBA" id="ARBA00026232"/>
    </source>
</evidence>
<evidence type="ECO:0000313" key="21">
    <source>
        <dbReference type="Proteomes" id="UP000515163"/>
    </source>
</evidence>
<dbReference type="Gene3D" id="3.40.50.11350">
    <property type="match status" value="1"/>
</dbReference>
<keyword evidence="8" id="KW-0256">Endoplasmic reticulum</keyword>
<keyword evidence="6" id="KW-0808">Transferase</keyword>
<dbReference type="AlphaFoldDB" id="A0A6P8II07"/>
<dbReference type="Gene3D" id="3.40.50.11340">
    <property type="match status" value="1"/>
</dbReference>
<keyword evidence="21" id="KW-1185">Reference proteome</keyword>
<dbReference type="GO" id="GO:0046922">
    <property type="term" value="F:peptide-O-fucosyltransferase activity"/>
    <property type="evidence" value="ECO:0007669"/>
    <property type="project" value="UniProtKB-EC"/>
</dbReference>
<evidence type="ECO:0000256" key="12">
    <source>
        <dbReference type="ARBA" id="ARBA00023253"/>
    </source>
</evidence>
<dbReference type="OrthoDB" id="422368at2759"/>
<keyword evidence="13" id="KW-0119">Carbohydrate metabolism</keyword>
<keyword evidence="7 20" id="KW-0732">Signal</keyword>
<dbReference type="Pfam" id="PF10250">
    <property type="entry name" value="O-FucT"/>
    <property type="match status" value="1"/>
</dbReference>
<dbReference type="Proteomes" id="UP000515163">
    <property type="component" value="Unplaced"/>
</dbReference>
<keyword evidence="10" id="KW-1015">Disulfide bond</keyword>
<name>A0A6P8II07_ACTTE</name>
<sequence>MDRIFASTLLIFSLIYIFFNVILADEVDDQIAFDTSSQHGLNVGIAEQNMTGKRYLIYDVNPGEGFNLRRDVYLRVANLVKILPKEQNWVLVLPPWRRLYHWRSPIHQTGIPWRTFFDLKNLNFYVPVMDFEDFVRETGSSGIDEIIYLQRYAEGWKDGVFEEKIDDRPCIDNPVYHKGEDGLYRGYFWDMSEVFARKFKCISVQGTSAILKDVLVKSKSRSVFIDRLEEVLHIVYGQKDYWEARRSLVFAKHLRDEGDKFRQKHLQSNDKDDKTEMEDDWRKNHKKEGSAKGGPYLAVHLRRADFLYAHPEKVPSLESVVKQIKKLLKKYKLKKVFLATDADREDVKYLKSKLPLFKYTPSKSILEKYGDGGMAIIDQWICAHARYFIGTCESTFSFRIHEERDILGFHADNTFNCLCGDKEEGKCEQPTRWRIVYD</sequence>
<dbReference type="FunFam" id="3.40.50.11350:FF:000002">
    <property type="entry name" value="GDP-fucose protein O-fucosyltransferase 2"/>
    <property type="match status" value="1"/>
</dbReference>
<evidence type="ECO:0000256" key="11">
    <source>
        <dbReference type="ARBA" id="ARBA00023180"/>
    </source>
</evidence>
<dbReference type="GO" id="GO:0006004">
    <property type="term" value="P:fucose metabolic process"/>
    <property type="evidence" value="ECO:0007669"/>
    <property type="project" value="UniProtKB-KW"/>
</dbReference>
<comment type="catalytic activity">
    <reaction evidence="18">
        <text>L-seryl-[protein] + GDP-beta-L-fucose = 3-O-(alpha-L-fucosyl)-L-seryl-[protein] + GDP + H(+)</text>
        <dbReference type="Rhea" id="RHEA:63644"/>
        <dbReference type="Rhea" id="RHEA-COMP:9863"/>
        <dbReference type="Rhea" id="RHEA-COMP:17914"/>
        <dbReference type="ChEBI" id="CHEBI:15378"/>
        <dbReference type="ChEBI" id="CHEBI:29999"/>
        <dbReference type="ChEBI" id="CHEBI:57273"/>
        <dbReference type="ChEBI" id="CHEBI:58189"/>
        <dbReference type="ChEBI" id="CHEBI:189632"/>
        <dbReference type="EC" id="2.4.1.221"/>
    </reaction>
    <physiologicalReaction direction="left-to-right" evidence="18">
        <dbReference type="Rhea" id="RHEA:63645"/>
    </physiologicalReaction>
</comment>
<dbReference type="GO" id="GO:0005783">
    <property type="term" value="C:endoplasmic reticulum"/>
    <property type="evidence" value="ECO:0007669"/>
    <property type="project" value="UniProtKB-SubCell"/>
</dbReference>
<evidence type="ECO:0000256" key="4">
    <source>
        <dbReference type="ARBA" id="ARBA00012196"/>
    </source>
</evidence>
<proteinExistence type="inferred from homology"/>
<evidence type="ECO:0000256" key="14">
    <source>
        <dbReference type="ARBA" id="ARBA00025803"/>
    </source>
</evidence>
<protein>
    <recommendedName>
        <fullName evidence="15">GDP-fucose protein O-fucosyltransferase 2</fullName>
        <ecNumber evidence="4">2.4.1.221</ecNumber>
    </recommendedName>
    <alternativeName>
        <fullName evidence="16">Peptide-O-fucosyltransferase 2</fullName>
    </alternativeName>
</protein>
<evidence type="ECO:0000256" key="8">
    <source>
        <dbReference type="ARBA" id="ARBA00022824"/>
    </source>
</evidence>
<comment type="subcellular location">
    <subcellularLocation>
        <location evidence="1">Endoplasmic reticulum</location>
    </subcellularLocation>
    <subcellularLocation>
        <location evidence="2">Golgi apparatus</location>
    </subcellularLocation>
</comment>
<comment type="similarity">
    <text evidence="14">Belongs to the glycosyltransferase 68 family.</text>
</comment>
<dbReference type="PANTHER" id="PTHR13398:SF0">
    <property type="entry name" value="GDP-FUCOSE PROTEIN O-FUCOSYLTRANSFERASE 2"/>
    <property type="match status" value="1"/>
</dbReference>
<evidence type="ECO:0000256" key="16">
    <source>
        <dbReference type="ARBA" id="ARBA00033083"/>
    </source>
</evidence>
<feature type="signal peptide" evidence="20">
    <location>
        <begin position="1"/>
        <end position="24"/>
    </location>
</feature>
<organism evidence="21 22">
    <name type="scientific">Actinia tenebrosa</name>
    <name type="common">Australian red waratah sea anemone</name>
    <dbReference type="NCBI Taxonomy" id="6105"/>
    <lineage>
        <taxon>Eukaryota</taxon>
        <taxon>Metazoa</taxon>
        <taxon>Cnidaria</taxon>
        <taxon>Anthozoa</taxon>
        <taxon>Hexacorallia</taxon>
        <taxon>Actiniaria</taxon>
        <taxon>Actiniidae</taxon>
        <taxon>Actinia</taxon>
    </lineage>
</organism>
<evidence type="ECO:0000256" key="10">
    <source>
        <dbReference type="ARBA" id="ARBA00023157"/>
    </source>
</evidence>
<evidence type="ECO:0000256" key="7">
    <source>
        <dbReference type="ARBA" id="ARBA00022729"/>
    </source>
</evidence>
<evidence type="ECO:0000256" key="2">
    <source>
        <dbReference type="ARBA" id="ARBA00004555"/>
    </source>
</evidence>
<evidence type="ECO:0000313" key="22">
    <source>
        <dbReference type="RefSeq" id="XP_031566496.1"/>
    </source>
</evidence>
<evidence type="ECO:0000256" key="19">
    <source>
        <dbReference type="SAM" id="MobiDB-lite"/>
    </source>
</evidence>
<evidence type="ECO:0000256" key="1">
    <source>
        <dbReference type="ARBA" id="ARBA00004240"/>
    </source>
</evidence>
<dbReference type="InterPro" id="IPR045130">
    <property type="entry name" value="OFUT2-like"/>
</dbReference>